<sequence length="327" mass="32242">MKTTTILSNWTLFVTTIAESIPNGPPTRVSRDVATVSSVAAQVSSAITKLDSSVKSFQGDASQVKSDAAALVETLGSGVTTIGASAALTLTDAISLQSIITSLQTAGQGLVDDLTAKKTQFEQSDLCTIVQSTISSISTSSKSLIDAVVAKVPEEAQTLAASLASGLQTTLDKGAAAFSPDQCGNSGVSTGGAASATASYIASATIEVPGTTKVTTATAIATESEVLSTTGGGAGVGAVTVTVTAPCQCSEGTAPPSTITSTRTSSVRISSTYPVSSPTTIRSNSTIIPTGGSPTTTSPPFVTAGAVANIVAPAGLVAGRCGISQGK</sequence>
<feature type="chain" id="PRO_5040149461" evidence="2">
    <location>
        <begin position="21"/>
        <end position="327"/>
    </location>
</feature>
<dbReference type="RefSeq" id="XP_045956825.1">
    <property type="nucleotide sequence ID" value="XM_046107412.1"/>
</dbReference>
<dbReference type="OrthoDB" id="2422134at2759"/>
<dbReference type="Gene3D" id="1.20.1280.140">
    <property type="match status" value="1"/>
</dbReference>
<name>A0A9P8ZWX9_9PEZI</name>
<dbReference type="AlphaFoldDB" id="A0A9P8ZWX9"/>
<evidence type="ECO:0000256" key="2">
    <source>
        <dbReference type="SAM" id="SignalP"/>
    </source>
</evidence>
<dbReference type="PANTHER" id="PTHR38123:SF6">
    <property type="entry name" value="CELL WALL SERINE-THREONINE-RICH GALACTOMANNOPROTEIN MP1 (AFU_ORTHOLOGUE AFUA_4G03240)"/>
    <property type="match status" value="1"/>
</dbReference>
<organism evidence="3 4">
    <name type="scientific">Truncatella angustata</name>
    <dbReference type="NCBI Taxonomy" id="152316"/>
    <lineage>
        <taxon>Eukaryota</taxon>
        <taxon>Fungi</taxon>
        <taxon>Dikarya</taxon>
        <taxon>Ascomycota</taxon>
        <taxon>Pezizomycotina</taxon>
        <taxon>Sordariomycetes</taxon>
        <taxon>Xylariomycetidae</taxon>
        <taxon>Amphisphaeriales</taxon>
        <taxon>Sporocadaceae</taxon>
        <taxon>Truncatella</taxon>
    </lineage>
</organism>
<dbReference type="GO" id="GO:0005576">
    <property type="term" value="C:extracellular region"/>
    <property type="evidence" value="ECO:0007669"/>
    <property type="project" value="TreeGrafter"/>
</dbReference>
<dbReference type="Proteomes" id="UP000758603">
    <property type="component" value="Unassembled WGS sequence"/>
</dbReference>
<evidence type="ECO:0000313" key="3">
    <source>
        <dbReference type="EMBL" id="KAH6652548.1"/>
    </source>
</evidence>
<proteinExistence type="predicted"/>
<feature type="region of interest" description="Disordered" evidence="1">
    <location>
        <begin position="252"/>
        <end position="294"/>
    </location>
</feature>
<feature type="compositionally biased region" description="Low complexity" evidence="1">
    <location>
        <begin position="285"/>
        <end position="294"/>
    </location>
</feature>
<reference evidence="3" key="1">
    <citation type="journal article" date="2021" name="Nat. Commun.">
        <title>Genetic determinants of endophytism in the Arabidopsis root mycobiome.</title>
        <authorList>
            <person name="Mesny F."/>
            <person name="Miyauchi S."/>
            <person name="Thiergart T."/>
            <person name="Pickel B."/>
            <person name="Atanasova L."/>
            <person name="Karlsson M."/>
            <person name="Huettel B."/>
            <person name="Barry K.W."/>
            <person name="Haridas S."/>
            <person name="Chen C."/>
            <person name="Bauer D."/>
            <person name="Andreopoulos W."/>
            <person name="Pangilinan J."/>
            <person name="LaButti K."/>
            <person name="Riley R."/>
            <person name="Lipzen A."/>
            <person name="Clum A."/>
            <person name="Drula E."/>
            <person name="Henrissat B."/>
            <person name="Kohler A."/>
            <person name="Grigoriev I.V."/>
            <person name="Martin F.M."/>
            <person name="Hacquard S."/>
        </authorList>
    </citation>
    <scope>NUCLEOTIDE SEQUENCE</scope>
    <source>
        <strain evidence="3">MPI-SDFR-AT-0073</strain>
    </source>
</reference>
<gene>
    <name evidence="3" type="ORF">BKA67DRAFT_659249</name>
</gene>
<dbReference type="EMBL" id="JAGPXC010000005">
    <property type="protein sequence ID" value="KAH6652548.1"/>
    <property type="molecule type" value="Genomic_DNA"/>
</dbReference>
<dbReference type="GeneID" id="70136303"/>
<keyword evidence="2" id="KW-0732">Signal</keyword>
<protein>
    <submittedName>
        <fullName evidence="3">Hydrophobic surface binding protein A-domain-containing protein</fullName>
    </submittedName>
</protein>
<comment type="caution">
    <text evidence="3">The sequence shown here is derived from an EMBL/GenBank/DDBJ whole genome shotgun (WGS) entry which is preliminary data.</text>
</comment>
<evidence type="ECO:0000313" key="4">
    <source>
        <dbReference type="Proteomes" id="UP000758603"/>
    </source>
</evidence>
<feature type="compositionally biased region" description="Polar residues" evidence="1">
    <location>
        <begin position="273"/>
        <end position="284"/>
    </location>
</feature>
<accession>A0A9P8ZWX9</accession>
<keyword evidence="4" id="KW-1185">Reference proteome</keyword>
<dbReference type="InterPro" id="IPR021054">
    <property type="entry name" value="Cell_wall_mannoprotein_1"/>
</dbReference>
<feature type="signal peptide" evidence="2">
    <location>
        <begin position="1"/>
        <end position="20"/>
    </location>
</feature>
<evidence type="ECO:0000256" key="1">
    <source>
        <dbReference type="SAM" id="MobiDB-lite"/>
    </source>
</evidence>
<dbReference type="PANTHER" id="PTHR38123">
    <property type="entry name" value="CELL WALL SERINE-THREONINE-RICH GALACTOMANNOPROTEIN MP1 (AFU_ORTHOLOGUE AFUA_4G03240)"/>
    <property type="match status" value="1"/>
</dbReference>
<dbReference type="Pfam" id="PF12296">
    <property type="entry name" value="HsbA"/>
    <property type="match status" value="1"/>
</dbReference>
<feature type="compositionally biased region" description="Low complexity" evidence="1">
    <location>
        <begin position="257"/>
        <end position="272"/>
    </location>
</feature>